<evidence type="ECO:0000313" key="2">
    <source>
        <dbReference type="Proteomes" id="UP000887578"/>
    </source>
</evidence>
<dbReference type="AlphaFoldDB" id="A0A914Q0T1"/>
<keyword evidence="1" id="KW-1133">Transmembrane helix</keyword>
<keyword evidence="1" id="KW-0812">Transmembrane</keyword>
<evidence type="ECO:0000256" key="1">
    <source>
        <dbReference type="SAM" id="Phobius"/>
    </source>
</evidence>
<proteinExistence type="predicted"/>
<accession>A0A914Q0T1</accession>
<dbReference type="Proteomes" id="UP000887578">
    <property type="component" value="Unplaced"/>
</dbReference>
<keyword evidence="1" id="KW-0472">Membrane</keyword>
<feature type="transmembrane region" description="Helical" evidence="1">
    <location>
        <begin position="110"/>
        <end position="135"/>
    </location>
</feature>
<protein>
    <submittedName>
        <fullName evidence="3">Uncharacterized protein</fullName>
    </submittedName>
</protein>
<sequence>MSYYGGGGYGGGGYGGGGFGSGGYGGGNQYGSNFGGGQYGNTHNRQNYGSSGYGGYGGIPGNNGRETNWCPSGYGGPLYCPSTGYEYDYNHCCSTFLWFGSGCCYTALSVWNIILIVIGCLLLLGLCGFATCWCMPNSPLNRRSRARRNIQQQQHQQQPKGGIVHYEQEPFRHY</sequence>
<evidence type="ECO:0000313" key="3">
    <source>
        <dbReference type="WBParaSite" id="PDA_v2.g24767.t1"/>
    </source>
</evidence>
<keyword evidence="2" id="KW-1185">Reference proteome</keyword>
<name>A0A914Q0T1_9BILA</name>
<reference evidence="3" key="1">
    <citation type="submission" date="2022-11" db="UniProtKB">
        <authorList>
            <consortium name="WormBaseParasite"/>
        </authorList>
    </citation>
    <scope>IDENTIFICATION</scope>
</reference>
<organism evidence="2 3">
    <name type="scientific">Panagrolaimus davidi</name>
    <dbReference type="NCBI Taxonomy" id="227884"/>
    <lineage>
        <taxon>Eukaryota</taxon>
        <taxon>Metazoa</taxon>
        <taxon>Ecdysozoa</taxon>
        <taxon>Nematoda</taxon>
        <taxon>Chromadorea</taxon>
        <taxon>Rhabditida</taxon>
        <taxon>Tylenchina</taxon>
        <taxon>Panagrolaimomorpha</taxon>
        <taxon>Panagrolaimoidea</taxon>
        <taxon>Panagrolaimidae</taxon>
        <taxon>Panagrolaimus</taxon>
    </lineage>
</organism>
<dbReference type="WBParaSite" id="PDA_v2.g24767.t1">
    <property type="protein sequence ID" value="PDA_v2.g24767.t1"/>
    <property type="gene ID" value="PDA_v2.g24767"/>
</dbReference>